<feature type="region of interest" description="Disordered" evidence="1">
    <location>
        <begin position="22"/>
        <end position="50"/>
    </location>
</feature>
<sequence>MNWCNLRFEKRAGISEAPCEEVRRESEERPKRSKPKVAKSLRQIQGPGGATRGGSFQVCQACLLCVLRGLWLCARARRKCRALGELKRNLMAVGLTARHQSMTSLHTALPLRERKTQPGSPELAAQQAPCAICKPNAPIQTGERSPDRNPIDNRWGKKQPASITFYRKSAAPIPGGAGHTEQRRGLIGGKSRLESVSGKASRGGVWRILDTRGLRQRSKLQVAPLSRFEHSSWCGEDKTRMSYSALNTPRQKRHPAATRTSALCARMQPCHTLCFPL</sequence>
<protein>
    <submittedName>
        <fullName evidence="2">Uncharacterized protein</fullName>
    </submittedName>
</protein>
<feature type="region of interest" description="Disordered" evidence="1">
    <location>
        <begin position="136"/>
        <end position="155"/>
    </location>
</feature>
<proteinExistence type="predicted"/>
<evidence type="ECO:0000313" key="3">
    <source>
        <dbReference type="Proteomes" id="UP001152622"/>
    </source>
</evidence>
<evidence type="ECO:0000256" key="1">
    <source>
        <dbReference type="SAM" id="MobiDB-lite"/>
    </source>
</evidence>
<dbReference type="EMBL" id="JAINUF010000013">
    <property type="protein sequence ID" value="KAJ8344385.1"/>
    <property type="molecule type" value="Genomic_DNA"/>
</dbReference>
<gene>
    <name evidence="2" type="ORF">SKAU_G00317140</name>
</gene>
<feature type="compositionally biased region" description="Basic and acidic residues" evidence="1">
    <location>
        <begin position="144"/>
        <end position="155"/>
    </location>
</feature>
<reference evidence="2" key="1">
    <citation type="journal article" date="2023" name="Science">
        <title>Genome structures resolve the early diversification of teleost fishes.</title>
        <authorList>
            <person name="Parey E."/>
            <person name="Louis A."/>
            <person name="Montfort J."/>
            <person name="Bouchez O."/>
            <person name="Roques C."/>
            <person name="Iampietro C."/>
            <person name="Lluch J."/>
            <person name="Castinel A."/>
            <person name="Donnadieu C."/>
            <person name="Desvignes T."/>
            <person name="Floi Bucao C."/>
            <person name="Jouanno E."/>
            <person name="Wen M."/>
            <person name="Mejri S."/>
            <person name="Dirks R."/>
            <person name="Jansen H."/>
            <person name="Henkel C."/>
            <person name="Chen W.J."/>
            <person name="Zahm M."/>
            <person name="Cabau C."/>
            <person name="Klopp C."/>
            <person name="Thompson A.W."/>
            <person name="Robinson-Rechavi M."/>
            <person name="Braasch I."/>
            <person name="Lecointre G."/>
            <person name="Bobe J."/>
            <person name="Postlethwait J.H."/>
            <person name="Berthelot C."/>
            <person name="Roest Crollius H."/>
            <person name="Guiguen Y."/>
        </authorList>
    </citation>
    <scope>NUCLEOTIDE SEQUENCE</scope>
    <source>
        <strain evidence="2">WJC10195</strain>
    </source>
</reference>
<organism evidence="2 3">
    <name type="scientific">Synaphobranchus kaupii</name>
    <name type="common">Kaup's arrowtooth eel</name>
    <dbReference type="NCBI Taxonomy" id="118154"/>
    <lineage>
        <taxon>Eukaryota</taxon>
        <taxon>Metazoa</taxon>
        <taxon>Chordata</taxon>
        <taxon>Craniata</taxon>
        <taxon>Vertebrata</taxon>
        <taxon>Euteleostomi</taxon>
        <taxon>Actinopterygii</taxon>
        <taxon>Neopterygii</taxon>
        <taxon>Teleostei</taxon>
        <taxon>Anguilliformes</taxon>
        <taxon>Synaphobranchidae</taxon>
        <taxon>Synaphobranchus</taxon>
    </lineage>
</organism>
<dbReference type="Proteomes" id="UP001152622">
    <property type="component" value="Chromosome 13"/>
</dbReference>
<keyword evidence="3" id="KW-1185">Reference proteome</keyword>
<accession>A0A9Q1EST8</accession>
<comment type="caution">
    <text evidence="2">The sequence shown here is derived from an EMBL/GenBank/DDBJ whole genome shotgun (WGS) entry which is preliminary data.</text>
</comment>
<name>A0A9Q1EST8_SYNKA</name>
<dbReference type="AlphaFoldDB" id="A0A9Q1EST8"/>
<evidence type="ECO:0000313" key="2">
    <source>
        <dbReference type="EMBL" id="KAJ8344385.1"/>
    </source>
</evidence>